<evidence type="ECO:0000259" key="6">
    <source>
        <dbReference type="PROSITE" id="PS50853"/>
    </source>
</evidence>
<evidence type="ECO:0000259" key="5">
    <source>
        <dbReference type="PROSITE" id="PS50060"/>
    </source>
</evidence>
<evidence type="ECO:0000256" key="2">
    <source>
        <dbReference type="ARBA" id="ARBA00023119"/>
    </source>
</evidence>
<dbReference type="InterPro" id="IPR036116">
    <property type="entry name" value="FN3_sf"/>
</dbReference>
<dbReference type="Gene3D" id="3.40.1620.70">
    <property type="match status" value="1"/>
</dbReference>
<sequence length="1489" mass="162231">MAPSALLLAFFALFGFVSTQSEWRVPDPPQNVRTQTTDSTITLWWDPPDSSEEILVRGYTISYGVGTPSRKIVIEGVDTNAFTIEFLKPNTTYVFAVTAYNEAEDEDSVKVLLTATTALPRRRQSSERLFYLSAPLHVRANAVAPSEVEVRWKDPNEGIEAENAVQRNIYVVQYGVLHTEKYERLTSESRRVRITNLEPGTEYEVAVKTIVPNGGESAWSIREIVATPRFGDDEIGGGNGITEICRFETPSICAFESEASAPLQFRRVLSGADAPLAPNGQIGGHYLAVETTTLPYDDYGRLYSRPLDFSVSRYSCLRLLLFVRGDSVGRLLVGTLEKSRPLAERRILFVGALQDQPKTAWHPFALSIGARHAPFKVVIEVKKSSSRDHFWLGVDDVSVESGVCEADSSRDPAMVGNFTGASPAPPTRLRALIAADGYDEHRRRLIAAIPSRAVLYSMSRCATTPTRIGLLLLLLHFFASTDGLQTPADEETDVDLLVPIESLVNADPRVYRTKGLDGLPAVGMQRGIEIAVPYRLYLPKRFFRNFAVVATVKPKDRQGGFLFAVLNAFDTVVDLGVSVESAGGAQTNISLFYTDSRVEASSRVLASFLVPEFANQWTQLALEVSDDSVALYFRCVRFATRQVNRMPLQLEMDDAHKLYIGSAGPIVGGAFEVGDAQTLLSDDGGGPDGAAGYDVPRRRLGRYSAPLKTIRTLTQRAIPCTLPVVAMRVAAVCGLLLFVAGVMVAAETRRRKLSSMAELDESWDARKPEELIVEEGLILGAPRRVTAKPLEEEGKGAARRRQKRDLAAVQIGHGAEVTMLTEAPELPLFEAIIVSDDDEYEEDAEGDLLPGQITIHTVAPPHERTTHVADEDAVFTELKLFDDPAEAVNQCNEDWWKQRRRAKLRKGDEGSGFGEIRRPSKTDDSEEENEIPRVELPPMPSTPPPPPPSLFTADTALQQFPKDSAVGGPTTNFIVPYFADSLIIPSETVSAFLPSTTHADQRLQTPPSPLFDEKGEKGDRGDPGPPGVCAVQCRDGRDGAPGAQGLQGPMGPPGLPGPPGSPGHTFTATHDDNRLYQPLEGLPGAAGAPGPQGAPGPRGEPGVGLPGPPGVFEGLSDADVAKIASWPGVKGERGECGPSGLADNRIVDNPTGLPPYDSRVHRFTSKGEKGERGAPGPAGPPGPPGRSIHAPAPQTVAGGVVVFQTSIELFAVAESTPVGALAFSISSQQLFIRVANGWRQVRLEGFHPAAHEMPSMDSQEESVQPEVVTQPTVTRPHYRPSPAPATVPPRHPHIHHHALQEKDRVLHLIALNAPSSGNMRGVRGADLLCYQQARQAGFTTTFRAFVSSHVQDLFRVVHFGDRETPVVNLRGERLFASWNDLFQGGALAPSAPIYSFSRRNVFQDPTWPLRMVWHGSERSGLRSENGYCEAWRNADAFHSGVASELRSGRPLMDSLQTVPCNRELVILCVENMSKFNVDRRLGKRIPRLH</sequence>
<dbReference type="InterPro" id="IPR013783">
    <property type="entry name" value="Ig-like_fold"/>
</dbReference>
<dbReference type="InterPro" id="IPR013320">
    <property type="entry name" value="ConA-like_dom_sf"/>
</dbReference>
<dbReference type="CDD" id="cd00063">
    <property type="entry name" value="FN3"/>
    <property type="match status" value="2"/>
</dbReference>
<dbReference type="PANTHER" id="PTHR24023">
    <property type="entry name" value="COLLAGEN ALPHA"/>
    <property type="match status" value="1"/>
</dbReference>
<feature type="compositionally biased region" description="Pro residues" evidence="3">
    <location>
        <begin position="1050"/>
        <end position="1061"/>
    </location>
</feature>
<protein>
    <recommendedName>
        <fullName evidence="9">Collagen alpha-1(XV) chain</fullName>
    </recommendedName>
</protein>
<feature type="compositionally biased region" description="Pro residues" evidence="3">
    <location>
        <begin position="935"/>
        <end position="949"/>
    </location>
</feature>
<organism evidence="7 8">
    <name type="scientific">Steinernema hermaphroditum</name>
    <dbReference type="NCBI Taxonomy" id="289476"/>
    <lineage>
        <taxon>Eukaryota</taxon>
        <taxon>Metazoa</taxon>
        <taxon>Ecdysozoa</taxon>
        <taxon>Nematoda</taxon>
        <taxon>Chromadorea</taxon>
        <taxon>Rhabditida</taxon>
        <taxon>Tylenchina</taxon>
        <taxon>Panagrolaimomorpha</taxon>
        <taxon>Strongyloidoidea</taxon>
        <taxon>Steinernematidae</taxon>
        <taxon>Steinernema</taxon>
    </lineage>
</organism>
<feature type="region of interest" description="Disordered" evidence="3">
    <location>
        <begin position="902"/>
        <end position="953"/>
    </location>
</feature>
<dbReference type="GO" id="GO:0016020">
    <property type="term" value="C:membrane"/>
    <property type="evidence" value="ECO:0007669"/>
    <property type="project" value="InterPro"/>
</dbReference>
<dbReference type="InterPro" id="IPR045463">
    <property type="entry name" value="XV/XVIII_trimerization_dom"/>
</dbReference>
<dbReference type="GO" id="GO:0031012">
    <property type="term" value="C:extracellular matrix"/>
    <property type="evidence" value="ECO:0007669"/>
    <property type="project" value="TreeGrafter"/>
</dbReference>
<feature type="signal peptide" evidence="4">
    <location>
        <begin position="1"/>
        <end position="19"/>
    </location>
</feature>
<dbReference type="Gene3D" id="3.10.100.10">
    <property type="entry name" value="Mannose-Binding Protein A, subunit A"/>
    <property type="match status" value="1"/>
</dbReference>
<dbReference type="EMBL" id="JAUCMV010000001">
    <property type="protein sequence ID" value="KAK0425873.1"/>
    <property type="molecule type" value="Genomic_DNA"/>
</dbReference>
<feature type="region of interest" description="Disordered" evidence="3">
    <location>
        <begin position="1271"/>
        <end position="1292"/>
    </location>
</feature>
<comment type="caution">
    <text evidence="7">The sequence shown here is derived from an EMBL/GenBank/DDBJ whole genome shotgun (WGS) entry which is preliminary data.</text>
</comment>
<feature type="compositionally biased region" description="Low complexity" evidence="3">
    <location>
        <begin position="1040"/>
        <end position="1049"/>
    </location>
</feature>
<keyword evidence="1" id="KW-0677">Repeat</keyword>
<reference evidence="7" key="1">
    <citation type="submission" date="2023-06" db="EMBL/GenBank/DDBJ databases">
        <title>Genomic analysis of the entomopathogenic nematode Steinernema hermaphroditum.</title>
        <authorList>
            <person name="Schwarz E.M."/>
            <person name="Heppert J.K."/>
            <person name="Baniya A."/>
            <person name="Schwartz H.T."/>
            <person name="Tan C.-H."/>
            <person name="Antoshechkin I."/>
            <person name="Sternberg P.W."/>
            <person name="Goodrich-Blair H."/>
            <person name="Dillman A.R."/>
        </authorList>
    </citation>
    <scope>NUCLEOTIDE SEQUENCE</scope>
    <source>
        <strain evidence="7">PS9179</strain>
        <tissue evidence="7">Whole animal</tissue>
    </source>
</reference>
<dbReference type="InterPro" id="IPR003961">
    <property type="entry name" value="FN3_dom"/>
</dbReference>
<feature type="region of interest" description="Disordered" evidence="3">
    <location>
        <begin position="1128"/>
        <end position="1192"/>
    </location>
</feature>
<dbReference type="SUPFAM" id="SSF49265">
    <property type="entry name" value="Fibronectin type III"/>
    <property type="match status" value="1"/>
</dbReference>
<dbReference type="InterPro" id="IPR048287">
    <property type="entry name" value="TSPN-like_N"/>
</dbReference>
<dbReference type="InterPro" id="IPR050149">
    <property type="entry name" value="Collagen_superfamily"/>
</dbReference>
<feature type="compositionally biased region" description="Basic and acidic residues" evidence="3">
    <location>
        <begin position="1011"/>
        <end position="1022"/>
    </location>
</feature>
<dbReference type="GO" id="GO:0005615">
    <property type="term" value="C:extracellular space"/>
    <property type="evidence" value="ECO:0007669"/>
    <property type="project" value="TreeGrafter"/>
</dbReference>
<dbReference type="SUPFAM" id="SSF49899">
    <property type="entry name" value="Concanavalin A-like lectins/glucanases"/>
    <property type="match status" value="2"/>
</dbReference>
<evidence type="ECO:0000256" key="1">
    <source>
        <dbReference type="ARBA" id="ARBA00022737"/>
    </source>
</evidence>
<dbReference type="InterPro" id="IPR010515">
    <property type="entry name" value="Collagenase_NC10/endostatin"/>
</dbReference>
<keyword evidence="2" id="KW-0176">Collagen</keyword>
<dbReference type="Gene3D" id="2.60.40.10">
    <property type="entry name" value="Immunoglobulins"/>
    <property type="match status" value="2"/>
</dbReference>
<dbReference type="InterPro" id="IPR016186">
    <property type="entry name" value="C-type_lectin-like/link_sf"/>
</dbReference>
<feature type="chain" id="PRO_5041319883" description="Collagen alpha-1(XV) chain" evidence="4">
    <location>
        <begin position="20"/>
        <end position="1489"/>
    </location>
</feature>
<dbReference type="SUPFAM" id="SSF56436">
    <property type="entry name" value="C-type lectin-like"/>
    <property type="match status" value="1"/>
</dbReference>
<feature type="compositionally biased region" description="Basic and acidic residues" evidence="3">
    <location>
        <begin position="905"/>
        <end position="923"/>
    </location>
</feature>
<feature type="domain" description="Fibronectin type-III" evidence="6">
    <location>
        <begin position="134"/>
        <end position="230"/>
    </location>
</feature>
<dbReference type="Gene3D" id="2.60.120.200">
    <property type="match status" value="2"/>
</dbReference>
<proteinExistence type="predicted"/>
<feature type="domain" description="Fibronectin type-III" evidence="6">
    <location>
        <begin position="25"/>
        <end position="120"/>
    </location>
</feature>
<dbReference type="GO" id="GO:0030020">
    <property type="term" value="F:extracellular matrix structural constituent conferring tensile strength"/>
    <property type="evidence" value="ECO:0007669"/>
    <property type="project" value="TreeGrafter"/>
</dbReference>
<dbReference type="SMART" id="SM00210">
    <property type="entry name" value="TSPN"/>
    <property type="match status" value="1"/>
</dbReference>
<evidence type="ECO:0008006" key="9">
    <source>
        <dbReference type="Google" id="ProtNLM"/>
    </source>
</evidence>
<dbReference type="Pfam" id="PF00041">
    <property type="entry name" value="fn3"/>
    <property type="match status" value="2"/>
</dbReference>
<accession>A0AA39IK95</accession>
<name>A0AA39IK95_9BILA</name>
<dbReference type="PANTHER" id="PTHR24023:SF1107">
    <property type="entry name" value="COLLAGEN TYPE XXVI ALPHA 1 CHAIN"/>
    <property type="match status" value="1"/>
</dbReference>
<dbReference type="PROSITE" id="PS50853">
    <property type="entry name" value="FN3"/>
    <property type="match status" value="2"/>
</dbReference>
<dbReference type="Gene3D" id="1.20.5.320">
    <property type="entry name" value="6-Phosphogluconate Dehydrogenase, domain 3"/>
    <property type="match status" value="1"/>
</dbReference>
<dbReference type="Pfam" id="PF00629">
    <property type="entry name" value="MAM"/>
    <property type="match status" value="1"/>
</dbReference>
<dbReference type="PROSITE" id="PS50060">
    <property type="entry name" value="MAM_2"/>
    <property type="match status" value="1"/>
</dbReference>
<evidence type="ECO:0000313" key="8">
    <source>
        <dbReference type="Proteomes" id="UP001175271"/>
    </source>
</evidence>
<dbReference type="Pfam" id="PF20010">
    <property type="entry name" value="Collagen_trimer"/>
    <property type="match status" value="1"/>
</dbReference>
<feature type="domain" description="MAM" evidence="5">
    <location>
        <begin position="243"/>
        <end position="406"/>
    </location>
</feature>
<keyword evidence="8" id="KW-1185">Reference proteome</keyword>
<dbReference type="Proteomes" id="UP001175271">
    <property type="component" value="Unassembled WGS sequence"/>
</dbReference>
<dbReference type="GO" id="GO:0030198">
    <property type="term" value="P:extracellular matrix organization"/>
    <property type="evidence" value="ECO:0007669"/>
    <property type="project" value="TreeGrafter"/>
</dbReference>
<dbReference type="SMART" id="SM00137">
    <property type="entry name" value="MAM"/>
    <property type="match status" value="1"/>
</dbReference>
<dbReference type="InterPro" id="IPR000998">
    <property type="entry name" value="MAM_dom"/>
</dbReference>
<dbReference type="InterPro" id="IPR016187">
    <property type="entry name" value="CTDL_fold"/>
</dbReference>
<feature type="region of interest" description="Disordered" evidence="3">
    <location>
        <begin position="997"/>
        <end position="1112"/>
    </location>
</feature>
<dbReference type="Pfam" id="PF01391">
    <property type="entry name" value="Collagen"/>
    <property type="match status" value="1"/>
</dbReference>
<keyword evidence="4" id="KW-0732">Signal</keyword>
<feature type="compositionally biased region" description="Pro residues" evidence="3">
    <location>
        <begin position="1279"/>
        <end position="1289"/>
    </location>
</feature>
<dbReference type="SMART" id="SM00060">
    <property type="entry name" value="FN3"/>
    <property type="match status" value="2"/>
</dbReference>
<evidence type="ECO:0000313" key="7">
    <source>
        <dbReference type="EMBL" id="KAK0425873.1"/>
    </source>
</evidence>
<dbReference type="InterPro" id="IPR008160">
    <property type="entry name" value="Collagen"/>
</dbReference>
<dbReference type="Pfam" id="PF06482">
    <property type="entry name" value="Endostatin"/>
    <property type="match status" value="1"/>
</dbReference>
<feature type="compositionally biased region" description="Low complexity" evidence="3">
    <location>
        <begin position="1077"/>
        <end position="1097"/>
    </location>
</feature>
<dbReference type="GO" id="GO:0005581">
    <property type="term" value="C:collagen trimer"/>
    <property type="evidence" value="ECO:0007669"/>
    <property type="project" value="UniProtKB-KW"/>
</dbReference>
<evidence type="ECO:0000256" key="3">
    <source>
        <dbReference type="SAM" id="MobiDB-lite"/>
    </source>
</evidence>
<evidence type="ECO:0000256" key="4">
    <source>
        <dbReference type="SAM" id="SignalP"/>
    </source>
</evidence>
<gene>
    <name evidence="7" type="ORF">QR680_009433</name>
</gene>